<evidence type="ECO:0000313" key="3">
    <source>
        <dbReference type="EMBL" id="HIU44165.1"/>
    </source>
</evidence>
<evidence type="ECO:0000313" key="4">
    <source>
        <dbReference type="Proteomes" id="UP000824073"/>
    </source>
</evidence>
<dbReference type="Gene3D" id="3.40.1110.10">
    <property type="entry name" value="Calcium-transporting ATPase, cytoplasmic domain N"/>
    <property type="match status" value="1"/>
</dbReference>
<gene>
    <name evidence="3" type="ORF">IAB67_07720</name>
</gene>
<reference evidence="3" key="1">
    <citation type="submission" date="2020-10" db="EMBL/GenBank/DDBJ databases">
        <authorList>
            <person name="Gilroy R."/>
        </authorList>
    </citation>
    <scope>NUCLEOTIDE SEQUENCE</scope>
    <source>
        <strain evidence="3">CHK191-8634</strain>
    </source>
</reference>
<dbReference type="InterPro" id="IPR023214">
    <property type="entry name" value="HAD_sf"/>
</dbReference>
<feature type="transmembrane region" description="Helical" evidence="2">
    <location>
        <begin position="281"/>
        <end position="299"/>
    </location>
</feature>
<keyword evidence="2" id="KW-0812">Transmembrane</keyword>
<keyword evidence="2" id="KW-1133">Transmembrane helix</keyword>
<comment type="caution">
    <text evidence="3">The sequence shown here is derived from an EMBL/GenBank/DDBJ whole genome shotgun (WGS) entry which is preliminary data.</text>
</comment>
<feature type="transmembrane region" description="Helical" evidence="2">
    <location>
        <begin position="209"/>
        <end position="231"/>
    </location>
</feature>
<dbReference type="InterPro" id="IPR023299">
    <property type="entry name" value="ATPase_P-typ_cyto_dom_N"/>
</dbReference>
<accession>A0A9D1IUK1</accession>
<feature type="transmembrane region" description="Helical" evidence="2">
    <location>
        <begin position="305"/>
        <end position="322"/>
    </location>
</feature>
<reference evidence="3" key="2">
    <citation type="journal article" date="2021" name="PeerJ">
        <title>Extensive microbial diversity within the chicken gut microbiome revealed by metagenomics and culture.</title>
        <authorList>
            <person name="Gilroy R."/>
            <person name="Ravi A."/>
            <person name="Getino M."/>
            <person name="Pursley I."/>
            <person name="Horton D.L."/>
            <person name="Alikhan N.F."/>
            <person name="Baker D."/>
            <person name="Gharbi K."/>
            <person name="Hall N."/>
            <person name="Watson M."/>
            <person name="Adriaenssens E.M."/>
            <person name="Foster-Nyarko E."/>
            <person name="Jarju S."/>
            <person name="Secka A."/>
            <person name="Antonio M."/>
            <person name="Oren A."/>
            <person name="Chaudhuri R.R."/>
            <person name="La Ragione R."/>
            <person name="Hildebrand F."/>
            <person name="Pallen M.J."/>
        </authorList>
    </citation>
    <scope>NUCLEOTIDE SEQUENCE</scope>
    <source>
        <strain evidence="3">CHK191-8634</strain>
    </source>
</reference>
<keyword evidence="2" id="KW-0472">Membrane</keyword>
<feature type="transmembrane region" description="Helical" evidence="2">
    <location>
        <begin position="409"/>
        <end position="429"/>
    </location>
</feature>
<feature type="transmembrane region" description="Helical" evidence="2">
    <location>
        <begin position="243"/>
        <end position="269"/>
    </location>
</feature>
<sequence>MEEQYTLEEIIAEVKSGKLSSPPDTAAPEDGAVPRRARPEPEVPRASVAPQPGHAAPEEAAGRSADEQDQAPRLRPASPPPARPQEPVVERTEPPRHQPPEQPQASATEKARSAARAKILEFPEAGYGEEDALEPEKPRRRPRAPWRTQAPADWEAEPEDDTLPPEDEDGEGVHTAPNRPYDLSNPSFDDAGQGAAYCTAKTASLSARILFMLPLLAVSVYMTLASMLALPMPPGFTYTQSPFLYILVLCGIEVCAMLLAADVTGAGLYRLAVFRPTLDSAVLFSCLCTLAHAVSIIAVPEWGGYLPYCCVSVLVCLLAVMAKRQRADILKRAYKICQVATAPTAVKRIRMPDGTFAAVKTQQGAYPDVERLAGPSRTERVSTLYAPIVIIACLVLAGVATFGQGQGQLFLWALAALSSVCVPLPLLFASTGPARRVAKKLFTSGAALLGSRGAARLSRCREAVLRDGDLFPAGSIAITGMKLSNSMRMEDIIGTAAAVFSACGSGVAKAFSDFARQQYIIIKQASDFRFFETGGMSANVGGHYVLAGTPSFLLRMGVHVSLSSKMADGLCLAIDSAFAGVFTVKYAVQPQAFSTFRVLQRCRLRPVLATVFFGLTQALVEKRFELRSGGADYPDMADRIDLSAPECGRREEPLALLSRDSAMAFAEAAGGARQQCRAEKLGIAIGLISAAIGLFFMYFLVASFKASSATPYNVLLFLLLWEVPALLCGLLITKF</sequence>
<evidence type="ECO:0000256" key="1">
    <source>
        <dbReference type="SAM" id="MobiDB-lite"/>
    </source>
</evidence>
<feature type="region of interest" description="Disordered" evidence="1">
    <location>
        <begin position="1"/>
        <end position="180"/>
    </location>
</feature>
<dbReference type="SUPFAM" id="SSF81660">
    <property type="entry name" value="Metal cation-transporting ATPase, ATP-binding domain N"/>
    <property type="match status" value="1"/>
</dbReference>
<evidence type="ECO:0000256" key="2">
    <source>
        <dbReference type="SAM" id="Phobius"/>
    </source>
</evidence>
<feature type="compositionally biased region" description="Basic and acidic residues" evidence="1">
    <location>
        <begin position="88"/>
        <end position="99"/>
    </location>
</feature>
<proteinExistence type="predicted"/>
<dbReference type="GO" id="GO:0000166">
    <property type="term" value="F:nucleotide binding"/>
    <property type="evidence" value="ECO:0007669"/>
    <property type="project" value="InterPro"/>
</dbReference>
<feature type="compositionally biased region" description="Basic and acidic residues" evidence="1">
    <location>
        <begin position="56"/>
        <end position="72"/>
    </location>
</feature>
<feature type="transmembrane region" description="Helical" evidence="2">
    <location>
        <begin position="681"/>
        <end position="700"/>
    </location>
</feature>
<name>A0A9D1IUK1_9CLOT</name>
<dbReference type="Proteomes" id="UP000824073">
    <property type="component" value="Unassembled WGS sequence"/>
</dbReference>
<dbReference type="EMBL" id="DVMR01000058">
    <property type="protein sequence ID" value="HIU44165.1"/>
    <property type="molecule type" value="Genomic_DNA"/>
</dbReference>
<dbReference type="Gene3D" id="3.40.50.1000">
    <property type="entry name" value="HAD superfamily/HAD-like"/>
    <property type="match status" value="1"/>
</dbReference>
<organism evidence="3 4">
    <name type="scientific">Candidatus Ventrousia excrementavium</name>
    <dbReference type="NCBI Taxonomy" id="2840961"/>
    <lineage>
        <taxon>Bacteria</taxon>
        <taxon>Bacillati</taxon>
        <taxon>Bacillota</taxon>
        <taxon>Clostridia</taxon>
        <taxon>Eubacteriales</taxon>
        <taxon>Clostridiaceae</taxon>
        <taxon>Clostridiaceae incertae sedis</taxon>
        <taxon>Candidatus Ventrousia</taxon>
    </lineage>
</organism>
<feature type="compositionally biased region" description="Acidic residues" evidence="1">
    <location>
        <begin position="154"/>
        <end position="170"/>
    </location>
</feature>
<feature type="transmembrane region" description="Helical" evidence="2">
    <location>
        <begin position="384"/>
        <end position="403"/>
    </location>
</feature>
<feature type="transmembrane region" description="Helical" evidence="2">
    <location>
        <begin position="712"/>
        <end position="732"/>
    </location>
</feature>
<dbReference type="AlphaFoldDB" id="A0A9D1IUK1"/>
<protein>
    <submittedName>
        <fullName evidence="3">Uncharacterized protein</fullName>
    </submittedName>
</protein>